<dbReference type="Proteomes" id="UP000186777">
    <property type="component" value="Unassembled WGS sequence"/>
</dbReference>
<dbReference type="RefSeq" id="WP_303679151.1">
    <property type="nucleotide sequence ID" value="NZ_MNTG01000001.1"/>
</dbReference>
<feature type="chain" id="PRO_5013157961" description="Outer membrane protein beta-barrel domain-containing protein" evidence="1">
    <location>
        <begin position="27"/>
        <end position="203"/>
    </location>
</feature>
<evidence type="ECO:0000313" key="2">
    <source>
        <dbReference type="EMBL" id="OLA39479.1"/>
    </source>
</evidence>
<organism evidence="2 3">
    <name type="scientific">Phascolarctobacterium succinatutens</name>
    <dbReference type="NCBI Taxonomy" id="626940"/>
    <lineage>
        <taxon>Bacteria</taxon>
        <taxon>Bacillati</taxon>
        <taxon>Bacillota</taxon>
        <taxon>Negativicutes</taxon>
        <taxon>Acidaminococcales</taxon>
        <taxon>Acidaminococcaceae</taxon>
        <taxon>Phascolarctobacterium</taxon>
    </lineage>
</organism>
<evidence type="ECO:0008006" key="4">
    <source>
        <dbReference type="Google" id="ProtNLM"/>
    </source>
</evidence>
<dbReference type="STRING" id="626940.BHW43_00920"/>
<proteinExistence type="predicted"/>
<comment type="caution">
    <text evidence="2">The sequence shown here is derived from an EMBL/GenBank/DDBJ whole genome shotgun (WGS) entry which is preliminary data.</text>
</comment>
<name>A0A1Q6RAV1_9FIRM</name>
<keyword evidence="1" id="KW-0732">Signal</keyword>
<feature type="signal peptide" evidence="1">
    <location>
        <begin position="1"/>
        <end position="26"/>
    </location>
</feature>
<protein>
    <recommendedName>
        <fullName evidence="4">Outer membrane protein beta-barrel domain-containing protein</fullName>
    </recommendedName>
</protein>
<gene>
    <name evidence="2" type="ORF">BHW43_00920</name>
</gene>
<sequence length="203" mass="21737">MKSTHALLAFGAAICLATTCSLSAYASPLKNYDAGKVAIDAGITLPSSLKGDNYKFSKSNSTYLGATVGIGKKTALNYKWNNYKADEAKTRAQQFNIMYKVLPDISAYAGYLNADTSGDLGGKTKNSGQVGLQAAYDIPALFTVWGNVGYGNRNSGYEIGISKPILNNLEVNASYYNQTFDDAFGENLDMKAKGVNLGLTLKF</sequence>
<accession>A0A1Q6RAV1</accession>
<dbReference type="AlphaFoldDB" id="A0A1Q6RAV1"/>
<reference evidence="2 3" key="1">
    <citation type="journal article" date="2016" name="Nat. Biotechnol.">
        <title>Measurement of bacterial replication rates in microbial communities.</title>
        <authorList>
            <person name="Brown C.T."/>
            <person name="Olm M.R."/>
            <person name="Thomas B.C."/>
            <person name="Banfield J.F."/>
        </authorList>
    </citation>
    <scope>NUCLEOTIDE SEQUENCE [LARGE SCALE GENOMIC DNA]</scope>
    <source>
        <strain evidence="2">46_33</strain>
    </source>
</reference>
<dbReference type="EMBL" id="MNTG01000001">
    <property type="protein sequence ID" value="OLA39479.1"/>
    <property type="molecule type" value="Genomic_DNA"/>
</dbReference>
<evidence type="ECO:0000313" key="3">
    <source>
        <dbReference type="Proteomes" id="UP000186777"/>
    </source>
</evidence>
<evidence type="ECO:0000256" key="1">
    <source>
        <dbReference type="SAM" id="SignalP"/>
    </source>
</evidence>
<dbReference type="SUPFAM" id="SSF56935">
    <property type="entry name" value="Porins"/>
    <property type="match status" value="1"/>
</dbReference>